<dbReference type="Pfam" id="PF00665">
    <property type="entry name" value="rve"/>
    <property type="match status" value="1"/>
</dbReference>
<dbReference type="GO" id="GO:0015074">
    <property type="term" value="P:DNA integration"/>
    <property type="evidence" value="ECO:0007669"/>
    <property type="project" value="InterPro"/>
</dbReference>
<feature type="compositionally biased region" description="Acidic residues" evidence="2">
    <location>
        <begin position="334"/>
        <end position="347"/>
    </location>
</feature>
<dbReference type="AlphaFoldDB" id="A0A8D8I3A6"/>
<dbReference type="EC" id="2.7.7.49" evidence="1"/>
<dbReference type="FunFam" id="3.30.420.10:FF:000063">
    <property type="entry name" value="Retrovirus-related Pol polyprotein from transposon 297-like Protein"/>
    <property type="match status" value="1"/>
</dbReference>
<evidence type="ECO:0000256" key="1">
    <source>
        <dbReference type="ARBA" id="ARBA00012493"/>
    </source>
</evidence>
<dbReference type="GO" id="GO:0003676">
    <property type="term" value="F:nucleic acid binding"/>
    <property type="evidence" value="ECO:0007669"/>
    <property type="project" value="InterPro"/>
</dbReference>
<feature type="compositionally biased region" description="Acidic residues" evidence="2">
    <location>
        <begin position="308"/>
        <end position="317"/>
    </location>
</feature>
<feature type="region of interest" description="Disordered" evidence="2">
    <location>
        <begin position="230"/>
        <end position="250"/>
    </location>
</feature>
<feature type="compositionally biased region" description="Basic and acidic residues" evidence="2">
    <location>
        <begin position="318"/>
        <end position="333"/>
    </location>
</feature>
<dbReference type="EMBL" id="HBUE01232376">
    <property type="protein sequence ID" value="CAG6545478.1"/>
    <property type="molecule type" value="Transcribed_RNA"/>
</dbReference>
<dbReference type="PANTHER" id="PTHR37984">
    <property type="entry name" value="PROTEIN CBG26694"/>
    <property type="match status" value="1"/>
</dbReference>
<evidence type="ECO:0000313" key="4">
    <source>
        <dbReference type="EMBL" id="CAG6545478.1"/>
    </source>
</evidence>
<dbReference type="Gene3D" id="1.10.340.70">
    <property type="match status" value="1"/>
</dbReference>
<sequence length="388" mass="45275">MRMMKTSLRAVVWWPRMDSQIETFVKRCRGCTLVAAPDPPEPMRRKQMPSGPWEDIAIDFLGPLPEGQWLLVAVDYYSRYVEVSEMQQITAHDTIRELITMFSRFGIPQSIRADNGPQLSADCREFKQFCEEHGIELINTTPYWPQANGEVERQNRSFLKRMQVAQELGKDWRVELRKYLLAYHMTDHPTTGKSPSELMYGRRIKSKLPVLPCFAETNSAARDRDRIVKEKGKEYTNRKRRAQHSDLSAGDKVYVKRMQKDNKLSTNYSPEQFVVVSKLGSEVVVQSLKSGQKIKRNVVHLKRIEQDQGTEPEEDDTLSLREEDVDDGEQREPEYDETTNNEPEVPDSEDRGVQEEQRGRKEDERDESRVPAKRKRLEPKKFLDYIPH</sequence>
<dbReference type="InterPro" id="IPR041588">
    <property type="entry name" value="Integrase_H2C2"/>
</dbReference>
<proteinExistence type="predicted"/>
<feature type="compositionally biased region" description="Basic and acidic residues" evidence="2">
    <location>
        <begin position="379"/>
        <end position="388"/>
    </location>
</feature>
<dbReference type="PROSITE" id="PS50994">
    <property type="entry name" value="INTEGRASE"/>
    <property type="match status" value="1"/>
</dbReference>
<dbReference type="Gene3D" id="3.30.420.10">
    <property type="entry name" value="Ribonuclease H-like superfamily/Ribonuclease H"/>
    <property type="match status" value="1"/>
</dbReference>
<feature type="region of interest" description="Disordered" evidence="2">
    <location>
        <begin position="305"/>
        <end position="388"/>
    </location>
</feature>
<name>A0A8D8I3A6_CULPI</name>
<dbReference type="InterPro" id="IPR012337">
    <property type="entry name" value="RNaseH-like_sf"/>
</dbReference>
<protein>
    <recommendedName>
        <fullName evidence="1">RNA-directed DNA polymerase</fullName>
        <ecNumber evidence="1">2.7.7.49</ecNumber>
    </recommendedName>
</protein>
<dbReference type="InterPro" id="IPR036397">
    <property type="entry name" value="RNaseH_sf"/>
</dbReference>
<dbReference type="EMBL" id="HBUE01339203">
    <property type="protein sequence ID" value="CAG6597623.1"/>
    <property type="molecule type" value="Transcribed_RNA"/>
</dbReference>
<accession>A0A8D8I3A6</accession>
<dbReference type="GO" id="GO:0003964">
    <property type="term" value="F:RNA-directed DNA polymerase activity"/>
    <property type="evidence" value="ECO:0007669"/>
    <property type="project" value="UniProtKB-EC"/>
</dbReference>
<dbReference type="SUPFAM" id="SSF53098">
    <property type="entry name" value="Ribonuclease H-like"/>
    <property type="match status" value="1"/>
</dbReference>
<dbReference type="Pfam" id="PF17921">
    <property type="entry name" value="Integrase_H2C2"/>
    <property type="match status" value="1"/>
</dbReference>
<dbReference type="InterPro" id="IPR001584">
    <property type="entry name" value="Integrase_cat-core"/>
</dbReference>
<evidence type="ECO:0000259" key="3">
    <source>
        <dbReference type="PROSITE" id="PS50994"/>
    </source>
</evidence>
<feature type="compositionally biased region" description="Basic and acidic residues" evidence="2">
    <location>
        <begin position="348"/>
        <end position="370"/>
    </location>
</feature>
<feature type="domain" description="Integrase catalytic" evidence="3">
    <location>
        <begin position="48"/>
        <end position="203"/>
    </location>
</feature>
<organism evidence="4">
    <name type="scientific">Culex pipiens</name>
    <name type="common">House mosquito</name>
    <dbReference type="NCBI Taxonomy" id="7175"/>
    <lineage>
        <taxon>Eukaryota</taxon>
        <taxon>Metazoa</taxon>
        <taxon>Ecdysozoa</taxon>
        <taxon>Arthropoda</taxon>
        <taxon>Hexapoda</taxon>
        <taxon>Insecta</taxon>
        <taxon>Pterygota</taxon>
        <taxon>Neoptera</taxon>
        <taxon>Endopterygota</taxon>
        <taxon>Diptera</taxon>
        <taxon>Nematocera</taxon>
        <taxon>Culicoidea</taxon>
        <taxon>Culicidae</taxon>
        <taxon>Culicinae</taxon>
        <taxon>Culicini</taxon>
        <taxon>Culex</taxon>
        <taxon>Culex</taxon>
    </lineage>
</organism>
<dbReference type="InterPro" id="IPR050951">
    <property type="entry name" value="Retrovirus_Pol_polyprotein"/>
</dbReference>
<dbReference type="PANTHER" id="PTHR37984:SF11">
    <property type="entry name" value="INTEGRASE CATALYTIC DOMAIN-CONTAINING PROTEIN"/>
    <property type="match status" value="1"/>
</dbReference>
<evidence type="ECO:0000256" key="2">
    <source>
        <dbReference type="SAM" id="MobiDB-lite"/>
    </source>
</evidence>
<reference evidence="4" key="1">
    <citation type="submission" date="2021-05" db="EMBL/GenBank/DDBJ databases">
        <authorList>
            <person name="Alioto T."/>
            <person name="Alioto T."/>
            <person name="Gomez Garrido J."/>
        </authorList>
    </citation>
    <scope>NUCLEOTIDE SEQUENCE</scope>
</reference>